<dbReference type="Proteomes" id="UP000750711">
    <property type="component" value="Unassembled WGS sequence"/>
</dbReference>
<dbReference type="Gene3D" id="3.30.200.20">
    <property type="entry name" value="Phosphorylase Kinase, domain 1"/>
    <property type="match status" value="1"/>
</dbReference>
<name>A0A9P8LJ16_9PEZI</name>
<dbReference type="GO" id="GO:0005524">
    <property type="term" value="F:ATP binding"/>
    <property type="evidence" value="ECO:0007669"/>
    <property type="project" value="UniProtKB-UniRule"/>
</dbReference>
<dbReference type="GO" id="GO:0008353">
    <property type="term" value="F:RNA polymerase II CTD heptapeptide repeat kinase activity"/>
    <property type="evidence" value="ECO:0007669"/>
    <property type="project" value="UniProtKB-EC"/>
</dbReference>
<dbReference type="SUPFAM" id="SSF56112">
    <property type="entry name" value="Protein kinase-like (PK-like)"/>
    <property type="match status" value="1"/>
</dbReference>
<feature type="compositionally biased region" description="Basic and acidic residues" evidence="17">
    <location>
        <begin position="495"/>
        <end position="553"/>
    </location>
</feature>
<evidence type="ECO:0000256" key="8">
    <source>
        <dbReference type="ARBA" id="ARBA00022777"/>
    </source>
</evidence>
<comment type="catalytic activity">
    <reaction evidence="12">
        <text>L-threonyl-[protein] + ATP = O-phospho-L-threonyl-[protein] + ADP + H(+)</text>
        <dbReference type="Rhea" id="RHEA:46608"/>
        <dbReference type="Rhea" id="RHEA-COMP:11060"/>
        <dbReference type="Rhea" id="RHEA-COMP:11605"/>
        <dbReference type="ChEBI" id="CHEBI:15378"/>
        <dbReference type="ChEBI" id="CHEBI:30013"/>
        <dbReference type="ChEBI" id="CHEBI:30616"/>
        <dbReference type="ChEBI" id="CHEBI:61977"/>
        <dbReference type="ChEBI" id="CHEBI:456216"/>
        <dbReference type="EC" id="2.7.11.22"/>
    </reaction>
</comment>
<evidence type="ECO:0000256" key="4">
    <source>
        <dbReference type="ARBA" id="ARBA00012425"/>
    </source>
</evidence>
<comment type="subcellular location">
    <subcellularLocation>
        <location evidence="1">Nucleus</location>
    </subcellularLocation>
</comment>
<keyword evidence="6" id="KW-0808">Transferase</keyword>
<feature type="binding site" evidence="16">
    <location>
        <position position="47"/>
    </location>
    <ligand>
        <name>ATP</name>
        <dbReference type="ChEBI" id="CHEBI:30616"/>
    </ligand>
</feature>
<keyword evidence="8" id="KW-0418">Kinase</keyword>
<dbReference type="EMBL" id="JAGHQM010000016">
    <property type="protein sequence ID" value="KAH0566306.1"/>
    <property type="molecule type" value="Genomic_DNA"/>
</dbReference>
<evidence type="ECO:0000259" key="18">
    <source>
        <dbReference type="PROSITE" id="PS50011"/>
    </source>
</evidence>
<dbReference type="GO" id="GO:0004693">
    <property type="term" value="F:cyclin-dependent protein serine/threonine kinase activity"/>
    <property type="evidence" value="ECO:0007669"/>
    <property type="project" value="UniProtKB-EC"/>
</dbReference>
<evidence type="ECO:0000256" key="9">
    <source>
        <dbReference type="ARBA" id="ARBA00022840"/>
    </source>
</evidence>
<evidence type="ECO:0000256" key="3">
    <source>
        <dbReference type="ARBA" id="ARBA00012409"/>
    </source>
</evidence>
<dbReference type="GO" id="GO:0005634">
    <property type="term" value="C:nucleus"/>
    <property type="evidence" value="ECO:0007669"/>
    <property type="project" value="UniProtKB-SubCell"/>
</dbReference>
<comment type="catalytic activity">
    <reaction evidence="14">
        <text>[DNA-directed RNA polymerase] + ATP = phospho-[DNA-directed RNA polymerase] + ADP + H(+)</text>
        <dbReference type="Rhea" id="RHEA:10216"/>
        <dbReference type="Rhea" id="RHEA-COMP:11321"/>
        <dbReference type="Rhea" id="RHEA-COMP:11322"/>
        <dbReference type="ChEBI" id="CHEBI:15378"/>
        <dbReference type="ChEBI" id="CHEBI:30616"/>
        <dbReference type="ChEBI" id="CHEBI:43176"/>
        <dbReference type="ChEBI" id="CHEBI:68546"/>
        <dbReference type="ChEBI" id="CHEBI:456216"/>
        <dbReference type="EC" id="2.7.11.23"/>
    </reaction>
</comment>
<dbReference type="AlphaFoldDB" id="A0A9P8LJ16"/>
<evidence type="ECO:0000256" key="5">
    <source>
        <dbReference type="ARBA" id="ARBA00022527"/>
    </source>
</evidence>
<dbReference type="InterPro" id="IPR000719">
    <property type="entry name" value="Prot_kinase_dom"/>
</dbReference>
<dbReference type="FunFam" id="1.10.510.10:FF:000562">
    <property type="entry name" value="Serine/threonine-protein kinase bur1"/>
    <property type="match status" value="1"/>
</dbReference>
<evidence type="ECO:0000256" key="12">
    <source>
        <dbReference type="ARBA" id="ARBA00047811"/>
    </source>
</evidence>
<dbReference type="Gene3D" id="1.10.510.10">
    <property type="entry name" value="Transferase(Phosphotransferase) domain 1"/>
    <property type="match status" value="1"/>
</dbReference>
<evidence type="ECO:0000256" key="17">
    <source>
        <dbReference type="SAM" id="MobiDB-lite"/>
    </source>
</evidence>
<evidence type="ECO:0000256" key="1">
    <source>
        <dbReference type="ARBA" id="ARBA00004123"/>
    </source>
</evidence>
<dbReference type="PROSITE" id="PS00107">
    <property type="entry name" value="PROTEIN_KINASE_ATP"/>
    <property type="match status" value="1"/>
</dbReference>
<evidence type="ECO:0000256" key="15">
    <source>
        <dbReference type="ARBA" id="ARBA00073250"/>
    </source>
</evidence>
<evidence type="ECO:0000256" key="16">
    <source>
        <dbReference type="PROSITE-ProRule" id="PRU10141"/>
    </source>
</evidence>
<comment type="similarity">
    <text evidence="2">Belongs to the protein kinase superfamily. CMGC Ser/Thr protein kinase family. CDC2/CDKX subfamily.</text>
</comment>
<accession>A0A9P8LJ16</accession>
<dbReference type="InterPro" id="IPR011009">
    <property type="entry name" value="Kinase-like_dom_sf"/>
</dbReference>
<feature type="region of interest" description="Disordered" evidence="17">
    <location>
        <begin position="367"/>
        <end position="553"/>
    </location>
</feature>
<dbReference type="InterPro" id="IPR017441">
    <property type="entry name" value="Protein_kinase_ATP_BS"/>
</dbReference>
<evidence type="ECO:0000256" key="14">
    <source>
        <dbReference type="ARBA" id="ARBA00049280"/>
    </source>
</evidence>
<keyword evidence="5" id="KW-0723">Serine/threonine-protein kinase</keyword>
<dbReference type="EC" id="2.7.11.22" evidence="4"/>
<evidence type="ECO:0000256" key="6">
    <source>
        <dbReference type="ARBA" id="ARBA00022679"/>
    </source>
</evidence>
<evidence type="ECO:0000256" key="7">
    <source>
        <dbReference type="ARBA" id="ARBA00022741"/>
    </source>
</evidence>
<dbReference type="PROSITE" id="PS50011">
    <property type="entry name" value="PROTEIN_KINASE_DOM"/>
    <property type="match status" value="1"/>
</dbReference>
<dbReference type="InterPro" id="IPR050108">
    <property type="entry name" value="CDK"/>
</dbReference>
<evidence type="ECO:0000256" key="10">
    <source>
        <dbReference type="ARBA" id="ARBA00023242"/>
    </source>
</evidence>
<feature type="domain" description="Protein kinase" evidence="18">
    <location>
        <begin position="18"/>
        <end position="315"/>
    </location>
</feature>
<comment type="catalytic activity">
    <reaction evidence="13">
        <text>L-seryl-[protein] + ATP = O-phospho-L-seryl-[protein] + ADP + H(+)</text>
        <dbReference type="Rhea" id="RHEA:17989"/>
        <dbReference type="Rhea" id="RHEA-COMP:9863"/>
        <dbReference type="Rhea" id="RHEA-COMP:11604"/>
        <dbReference type="ChEBI" id="CHEBI:15378"/>
        <dbReference type="ChEBI" id="CHEBI:29999"/>
        <dbReference type="ChEBI" id="CHEBI:30616"/>
        <dbReference type="ChEBI" id="CHEBI:83421"/>
        <dbReference type="ChEBI" id="CHEBI:456216"/>
        <dbReference type="EC" id="2.7.11.22"/>
    </reaction>
</comment>
<evidence type="ECO:0000256" key="13">
    <source>
        <dbReference type="ARBA" id="ARBA00048367"/>
    </source>
</evidence>
<evidence type="ECO:0000256" key="11">
    <source>
        <dbReference type="ARBA" id="ARBA00041018"/>
    </source>
</evidence>
<organism evidence="19 20">
    <name type="scientific">Trichoglossum hirsutum</name>
    <dbReference type="NCBI Taxonomy" id="265104"/>
    <lineage>
        <taxon>Eukaryota</taxon>
        <taxon>Fungi</taxon>
        <taxon>Dikarya</taxon>
        <taxon>Ascomycota</taxon>
        <taxon>Pezizomycotina</taxon>
        <taxon>Geoglossomycetes</taxon>
        <taxon>Geoglossales</taxon>
        <taxon>Geoglossaceae</taxon>
        <taxon>Trichoglossum</taxon>
    </lineage>
</organism>
<proteinExistence type="inferred from homology"/>
<keyword evidence="9 16" id="KW-0067">ATP-binding</keyword>
<keyword evidence="10" id="KW-0539">Nucleus</keyword>
<comment type="caution">
    <text evidence="19">The sequence shown here is derived from an EMBL/GenBank/DDBJ whole genome shotgun (WGS) entry which is preliminary data.</text>
</comment>
<dbReference type="EC" id="2.7.11.23" evidence="3"/>
<reference evidence="19" key="1">
    <citation type="submission" date="2021-03" db="EMBL/GenBank/DDBJ databases">
        <title>Comparative genomics and phylogenomic investigation of the class Geoglossomycetes provide insights into ecological specialization and systematics.</title>
        <authorList>
            <person name="Melie T."/>
            <person name="Pirro S."/>
            <person name="Miller A.N."/>
            <person name="Quandt A."/>
        </authorList>
    </citation>
    <scope>NUCLEOTIDE SEQUENCE</scope>
    <source>
        <strain evidence="19">CAQ_001_2017</strain>
    </source>
</reference>
<keyword evidence="20" id="KW-1185">Reference proteome</keyword>
<dbReference type="SMART" id="SM00220">
    <property type="entry name" value="S_TKc"/>
    <property type="match status" value="1"/>
</dbReference>
<dbReference type="InterPro" id="IPR008271">
    <property type="entry name" value="Ser/Thr_kinase_AS"/>
</dbReference>
<feature type="compositionally biased region" description="Low complexity" evidence="17">
    <location>
        <begin position="399"/>
        <end position="408"/>
    </location>
</feature>
<protein>
    <recommendedName>
        <fullName evidence="11">Serine/threonine-protein kinase BUR1</fullName>
        <ecNumber evidence="4">2.7.11.22</ecNumber>
        <ecNumber evidence="3">2.7.11.23</ecNumber>
    </recommendedName>
    <alternativeName>
        <fullName evidence="15">Serine/threonine-protein kinase bur1</fullName>
    </alternativeName>
</protein>
<sequence length="553" mass="61193">MDDRGCPRFHGCSKIGDYEILGKLGEGTFGLVHKARSKKTGAVVALKKILMHNEKDGFPITALREIKLLKMLNHPNILRLEEMAIERSKGEGRKKATMYMVTPYMDHDLSGLLENPNVNFTEPQIKCYLLQLLEGLRYLHDNHILHRDMKAANLLINNHGILQIADFGLARHYDEQVPQPGRGGGEAKRDYTNLVVTRWYRPPELLLGLRKYTTAIDICVFGEMFVRRPILAGKSDANQLQMIFELVGTPTEENMPGWSTLPGCEGVKTFKAQSGNLAQQFRAQGSLATSLLSDLMKLDWRKRINAIDALKHPYFENDPKPARPGDIPRFEDSHELDRRKFRGQKAALPPAPAGGTVGMGPSGVWAGGGGPTANGPWPNGAGPSGRRAPGGWPGGAGTTGYAAGEGPPQLSYDSRVPNQRGFNRGGHGGPLDHRPPWLRGVQQDGRHPLPPPVSQTWGGSGLDGGRDRSYRAPSGSTGGRMDSYIPSYSSGNEGTRVRDDIARRDDKYDRSRGGDRREYGVRNSGRDRSRSPGRGMDRDRATHRDRDRDLYRR</sequence>
<dbReference type="CDD" id="cd07866">
    <property type="entry name" value="STKc_BUR1"/>
    <property type="match status" value="1"/>
</dbReference>
<feature type="compositionally biased region" description="Low complexity" evidence="17">
    <location>
        <begin position="373"/>
        <end position="390"/>
    </location>
</feature>
<gene>
    <name evidence="19" type="ORF">GP486_000277</name>
</gene>
<dbReference type="PROSITE" id="PS00108">
    <property type="entry name" value="PROTEIN_KINASE_ST"/>
    <property type="match status" value="1"/>
</dbReference>
<keyword evidence="7 16" id="KW-0547">Nucleotide-binding</keyword>
<dbReference type="Pfam" id="PF00069">
    <property type="entry name" value="Pkinase"/>
    <property type="match status" value="1"/>
</dbReference>
<evidence type="ECO:0000313" key="20">
    <source>
        <dbReference type="Proteomes" id="UP000750711"/>
    </source>
</evidence>
<evidence type="ECO:0000313" key="19">
    <source>
        <dbReference type="EMBL" id="KAH0566306.1"/>
    </source>
</evidence>
<evidence type="ECO:0000256" key="2">
    <source>
        <dbReference type="ARBA" id="ARBA00006485"/>
    </source>
</evidence>
<dbReference type="PANTHER" id="PTHR24056:SF233">
    <property type="entry name" value="CYCLIN-DEPENDENT KINASE 9"/>
    <property type="match status" value="1"/>
</dbReference>
<dbReference type="FunFam" id="3.30.200.20:FF:000514">
    <property type="entry name" value="Serine/threonine-protein kinase BUR1"/>
    <property type="match status" value="1"/>
</dbReference>
<dbReference type="PANTHER" id="PTHR24056">
    <property type="entry name" value="CELL DIVISION PROTEIN KINASE"/>
    <property type="match status" value="1"/>
</dbReference>